<dbReference type="KEGG" id="amur:ADH66_12955"/>
<sequence>MDIIELEHWAPDPERPHMLKYAGQPTAQEVFEELRYRLESMGCLPDEYFLMDKEWENGRETPRDADIFCTTDYGASEGIYIDVYLKWHEDGKPVTKSFITGKTLGESGSDLDRMFLIASAITKAFRGGDIRKNSVLSLNEQEQAIVVNALAEQRERQESALNQTEQLLRRMTGSITNYMNLVGQRPLHMSGGDRAVIAVRDGELNEFKNLLPQISGQETYNELFLEAVGRPGAVGRKMTMLFLDSSTAFSQDVYKEACERAVRIVDAEKVALLQEQAHNHVKDLPLDFFGELARYAYQWKGVQFISAQIMERCSSEEVHAAPKELLEISLVCGDIDIPKAMARKGVNGDHALRPFIKCRGKGDSWILDVLLDQGMKVSPDNYDALAACVEYNCPEIGKALIDHGVDFEGFSGWAEGQEKDISCDTYQELAGYWQAQHQQEQGSEQTL</sequence>
<gene>
    <name evidence="1" type="ORF">ADH66_12955</name>
    <name evidence="2" type="ORF">I5Q82_03285</name>
</gene>
<dbReference type="RefSeq" id="WP_066539928.1">
    <property type="nucleotide sequence ID" value="NZ_CP021422.1"/>
</dbReference>
<evidence type="ECO:0000313" key="3">
    <source>
        <dbReference type="Proteomes" id="UP000196710"/>
    </source>
</evidence>
<name>A0A1Z2XSX1_9FIRM</name>
<keyword evidence="3" id="KW-1185">Reference proteome</keyword>
<dbReference type="InterPro" id="IPR036770">
    <property type="entry name" value="Ankyrin_rpt-contain_sf"/>
</dbReference>
<accession>A0A1Z2XSX1</accession>
<protein>
    <submittedName>
        <fullName evidence="2">Ankyrin repeat domain-containing protein</fullName>
    </submittedName>
</protein>
<dbReference type="SUPFAM" id="SSF48403">
    <property type="entry name" value="Ankyrin repeat"/>
    <property type="match status" value="1"/>
</dbReference>
<proteinExistence type="predicted"/>
<dbReference type="AlphaFoldDB" id="A0A1Z2XSX1"/>
<evidence type="ECO:0000313" key="1">
    <source>
        <dbReference type="EMBL" id="ASB41481.1"/>
    </source>
</evidence>
<dbReference type="Proteomes" id="UP000196710">
    <property type="component" value="Chromosome"/>
</dbReference>
<reference evidence="2 4" key="3">
    <citation type="submission" date="2020-11" db="EMBL/GenBank/DDBJ databases">
        <title>Closed and high quality bacterial genomes of the OMM12 community.</title>
        <authorList>
            <person name="Marbouty M."/>
            <person name="Lamy-Besnier Q."/>
            <person name="Debarbieux L."/>
            <person name="Koszul R."/>
        </authorList>
    </citation>
    <scope>NUCLEOTIDE SEQUENCE [LARGE SCALE GENOMIC DNA]</scope>
    <source>
        <strain evidence="2 4">KB18</strain>
    </source>
</reference>
<organism evidence="2 4">
    <name type="scientific">Acutalibacter muris</name>
    <dbReference type="NCBI Taxonomy" id="1796620"/>
    <lineage>
        <taxon>Bacteria</taxon>
        <taxon>Bacillati</taxon>
        <taxon>Bacillota</taxon>
        <taxon>Clostridia</taxon>
        <taxon>Eubacteriales</taxon>
        <taxon>Acutalibacteraceae</taxon>
        <taxon>Acutalibacter</taxon>
    </lineage>
</organism>
<evidence type="ECO:0000313" key="2">
    <source>
        <dbReference type="EMBL" id="QQR30739.1"/>
    </source>
</evidence>
<dbReference type="EMBL" id="CP021422">
    <property type="protein sequence ID" value="ASB41481.1"/>
    <property type="molecule type" value="Genomic_DNA"/>
</dbReference>
<reference evidence="1" key="1">
    <citation type="journal article" date="2017" name="Genome Announc.">
        <title>High-Quality Whole-Genome Sequences of the Oligo-Mouse-Microbiota Bacterial Community.</title>
        <authorList>
            <person name="Garzetti D."/>
            <person name="Brugiroux S."/>
            <person name="Bunk B."/>
            <person name="Pukall R."/>
            <person name="McCoy K.D."/>
            <person name="Macpherson A.J."/>
            <person name="Stecher B."/>
        </authorList>
    </citation>
    <scope>NUCLEOTIDE SEQUENCE</scope>
    <source>
        <strain evidence="1">KB18</strain>
    </source>
</reference>
<reference evidence="3" key="2">
    <citation type="submission" date="2017-05" db="EMBL/GenBank/DDBJ databases">
        <title>Improved OligoMM genomes.</title>
        <authorList>
            <person name="Garzetti D."/>
        </authorList>
    </citation>
    <scope>NUCLEOTIDE SEQUENCE [LARGE SCALE GENOMIC DNA]</scope>
    <source>
        <strain evidence="3">KB18</strain>
    </source>
</reference>
<evidence type="ECO:0000313" key="4">
    <source>
        <dbReference type="Proteomes" id="UP000596035"/>
    </source>
</evidence>
<dbReference type="EMBL" id="CP065321">
    <property type="protein sequence ID" value="QQR30739.1"/>
    <property type="molecule type" value="Genomic_DNA"/>
</dbReference>
<dbReference type="Proteomes" id="UP000596035">
    <property type="component" value="Chromosome"/>
</dbReference>